<keyword evidence="15 18" id="KW-0496">Mitochondrion</keyword>
<gene>
    <name evidence="20" type="primary">ND2</name>
</gene>
<evidence type="ECO:0000256" key="14">
    <source>
        <dbReference type="ARBA" id="ARBA00023075"/>
    </source>
</evidence>
<evidence type="ECO:0000313" key="20">
    <source>
        <dbReference type="EMBL" id="ABM63305.1"/>
    </source>
</evidence>
<evidence type="ECO:0000256" key="12">
    <source>
        <dbReference type="ARBA" id="ARBA00022989"/>
    </source>
</evidence>
<dbReference type="InterPro" id="IPR001750">
    <property type="entry name" value="ND/Mrp_TM"/>
</dbReference>
<keyword evidence="13 18" id="KW-0520">NAD</keyword>
<evidence type="ECO:0000256" key="9">
    <source>
        <dbReference type="ARBA" id="ARBA00022792"/>
    </source>
</evidence>
<dbReference type="CTD" id="4536"/>
<evidence type="ECO:0000256" key="7">
    <source>
        <dbReference type="ARBA" id="ARBA00022660"/>
    </source>
</evidence>
<sequence>MKKSNWLFYFLLIMSTLITISANNWMSMWMGLELNMMSFIPLILQKNSKSSSEAAMIYFLIQSISSIILFMMITINLLKLLNYSNMINMLITISILMKLGAAPFHKWMPEIMTKMSGMKCMILMTWQKMAPLMMICNLNSNMMLIKLSIIWSVGVGSIGGINQSSLRKLMAYSSINHLGWMLAINKKINLWLMYWMIYSMIIFMICLMFNNYKLLFLNQISSSNMNNPEKISMFIMMLSMGGLPPFIGFLPKWITIQTMINSKEFMTLFFMIMFSLVTLMFYMRVMTNMYLSFNSSIKWVTINQSKMMTMMIMLINFSLPLIIIMDIF</sequence>
<organism evidence="20">
    <name type="scientific">Nezara viridula</name>
    <name type="common">Southern green stink bug</name>
    <name type="synonym">Cimex viridulus</name>
    <dbReference type="NCBI Taxonomy" id="85310"/>
    <lineage>
        <taxon>Eukaryota</taxon>
        <taxon>Metazoa</taxon>
        <taxon>Ecdysozoa</taxon>
        <taxon>Arthropoda</taxon>
        <taxon>Hexapoda</taxon>
        <taxon>Insecta</taxon>
        <taxon>Pterygota</taxon>
        <taxon>Neoptera</taxon>
        <taxon>Paraneoptera</taxon>
        <taxon>Hemiptera</taxon>
        <taxon>Heteroptera</taxon>
        <taxon>Panheteroptera</taxon>
        <taxon>Pentatomomorpha</taxon>
        <taxon>Pentatomoidea</taxon>
        <taxon>Pentatomidae</taxon>
        <taxon>Pentatominae</taxon>
        <taxon>Nezara</taxon>
    </lineage>
</organism>
<evidence type="ECO:0000256" key="11">
    <source>
        <dbReference type="ARBA" id="ARBA00022982"/>
    </source>
</evidence>
<evidence type="ECO:0000256" key="6">
    <source>
        <dbReference type="ARBA" id="ARBA00022448"/>
    </source>
</evidence>
<dbReference type="GO" id="GO:0008137">
    <property type="term" value="F:NADH dehydrogenase (ubiquinone) activity"/>
    <property type="evidence" value="ECO:0007669"/>
    <property type="project" value="UniProtKB-EC"/>
</dbReference>
<dbReference type="PRINTS" id="PR01436">
    <property type="entry name" value="NADHDHGNASE2"/>
</dbReference>
<keyword evidence="14 18" id="KW-0830">Ubiquinone</keyword>
<dbReference type="AlphaFoldDB" id="B7S636"/>
<proteinExistence type="inferred from homology"/>
<name>B7S636_NEZVI</name>
<evidence type="ECO:0000259" key="19">
    <source>
        <dbReference type="Pfam" id="PF00361"/>
    </source>
</evidence>
<dbReference type="PANTHER" id="PTHR46552:SF1">
    <property type="entry name" value="NADH-UBIQUINONE OXIDOREDUCTASE CHAIN 2"/>
    <property type="match status" value="1"/>
</dbReference>
<keyword evidence="16 18" id="KW-0472">Membrane</keyword>
<keyword evidence="7 18" id="KW-0679">Respiratory chain</keyword>
<comment type="function">
    <text evidence="18">Core subunit of the mitochondrial membrane respiratory chain NADH dehydrogenase (Complex I) which catalyzes electron transfer from NADH through the respiratory chain, using ubiquinone as an electron acceptor. Essential for the catalytic activity and assembly of complex I.</text>
</comment>
<feature type="transmembrane region" description="Helical" evidence="18">
    <location>
        <begin position="307"/>
        <end position="327"/>
    </location>
</feature>
<keyword evidence="8 18" id="KW-0812">Transmembrane</keyword>
<reference evidence="20" key="1">
    <citation type="journal article" date="2008" name="BMC Genomics">
        <title>Comparative and phylogenomic studies on the mitochondrial genomes of Pentatomomorpha (Insecta: Hemiptera: Heteroptera).</title>
        <authorList>
            <person name="Hua J."/>
            <person name="Li M."/>
            <person name="Dong P."/>
            <person name="Cui Y."/>
            <person name="Xie Q."/>
            <person name="Bu W."/>
        </authorList>
    </citation>
    <scope>NUCLEOTIDE SEQUENCE</scope>
</reference>
<dbReference type="InterPro" id="IPR003917">
    <property type="entry name" value="NADH_UbQ_OxRdtase_chain2"/>
</dbReference>
<feature type="transmembrane region" description="Helical" evidence="18">
    <location>
        <begin position="265"/>
        <end position="287"/>
    </location>
</feature>
<feature type="domain" description="NADH:quinone oxidoreductase/Mrp antiporter transmembrane" evidence="19">
    <location>
        <begin position="22"/>
        <end position="275"/>
    </location>
</feature>
<evidence type="ECO:0000256" key="3">
    <source>
        <dbReference type="ARBA" id="ARBA00007012"/>
    </source>
</evidence>
<evidence type="ECO:0000256" key="15">
    <source>
        <dbReference type="ARBA" id="ARBA00023128"/>
    </source>
</evidence>
<evidence type="ECO:0000256" key="4">
    <source>
        <dbReference type="ARBA" id="ARBA00012944"/>
    </source>
</evidence>
<evidence type="ECO:0000256" key="1">
    <source>
        <dbReference type="ARBA" id="ARBA00003257"/>
    </source>
</evidence>
<comment type="function">
    <text evidence="1">Core subunit of the mitochondrial membrane respiratory chain NADH dehydrogenase (Complex I) that is believed to belong to the minimal assembly required for catalysis. Complex I functions in the transfer of electrons from NADH to the respiratory chain. The immediate electron acceptor for the enzyme is believed to be ubiquinone.</text>
</comment>
<evidence type="ECO:0000256" key="2">
    <source>
        <dbReference type="ARBA" id="ARBA00004448"/>
    </source>
</evidence>
<evidence type="ECO:0000256" key="5">
    <source>
        <dbReference type="ARBA" id="ARBA00021008"/>
    </source>
</evidence>
<dbReference type="Pfam" id="PF00361">
    <property type="entry name" value="Proton_antipo_M"/>
    <property type="match status" value="1"/>
</dbReference>
<feature type="transmembrane region" description="Helical" evidence="18">
    <location>
        <begin position="55"/>
        <end position="75"/>
    </location>
</feature>
<feature type="transmembrane region" description="Helical" evidence="18">
    <location>
        <begin position="6"/>
        <end position="26"/>
    </location>
</feature>
<evidence type="ECO:0000256" key="16">
    <source>
        <dbReference type="ARBA" id="ARBA00023136"/>
    </source>
</evidence>
<comment type="subcellular location">
    <subcellularLocation>
        <location evidence="2 18">Mitochondrion inner membrane</location>
        <topology evidence="2 18">Multi-pass membrane protein</topology>
    </subcellularLocation>
</comment>
<keyword evidence="11 18" id="KW-0249">Electron transport</keyword>
<dbReference type="EMBL" id="EF208087">
    <property type="protein sequence ID" value="ABM63305.1"/>
    <property type="molecule type" value="Genomic_DNA"/>
</dbReference>
<geneLocation type="mitochondrion" evidence="20"/>
<feature type="transmembrane region" description="Helical" evidence="18">
    <location>
        <begin position="87"/>
        <end position="108"/>
    </location>
</feature>
<dbReference type="GO" id="GO:0005743">
    <property type="term" value="C:mitochondrial inner membrane"/>
    <property type="evidence" value="ECO:0007669"/>
    <property type="project" value="UniProtKB-SubCell"/>
</dbReference>
<keyword evidence="9 18" id="KW-0999">Mitochondrion inner membrane</keyword>
<protein>
    <recommendedName>
        <fullName evidence="5 18">NADH-ubiquinone oxidoreductase chain 2</fullName>
        <ecNumber evidence="4 18">7.1.1.2</ecNumber>
    </recommendedName>
</protein>
<dbReference type="EC" id="7.1.1.2" evidence="4 18"/>
<comment type="catalytic activity">
    <reaction evidence="17 18">
        <text>a ubiquinone + NADH + 5 H(+)(in) = a ubiquinol + NAD(+) + 4 H(+)(out)</text>
        <dbReference type="Rhea" id="RHEA:29091"/>
        <dbReference type="Rhea" id="RHEA-COMP:9565"/>
        <dbReference type="Rhea" id="RHEA-COMP:9566"/>
        <dbReference type="ChEBI" id="CHEBI:15378"/>
        <dbReference type="ChEBI" id="CHEBI:16389"/>
        <dbReference type="ChEBI" id="CHEBI:17976"/>
        <dbReference type="ChEBI" id="CHEBI:57540"/>
        <dbReference type="ChEBI" id="CHEBI:57945"/>
        <dbReference type="EC" id="7.1.1.2"/>
    </reaction>
</comment>
<evidence type="ECO:0000256" key="18">
    <source>
        <dbReference type="RuleBase" id="RU003403"/>
    </source>
</evidence>
<dbReference type="InterPro" id="IPR050175">
    <property type="entry name" value="Complex_I_Subunit_2"/>
</dbReference>
<evidence type="ECO:0000256" key="8">
    <source>
        <dbReference type="ARBA" id="ARBA00022692"/>
    </source>
</evidence>
<evidence type="ECO:0000256" key="13">
    <source>
        <dbReference type="ARBA" id="ARBA00023027"/>
    </source>
</evidence>
<keyword evidence="12 18" id="KW-1133">Transmembrane helix</keyword>
<dbReference type="GeneID" id="7113285"/>
<keyword evidence="6" id="KW-0813">Transport</keyword>
<evidence type="ECO:0000256" key="10">
    <source>
        <dbReference type="ARBA" id="ARBA00022967"/>
    </source>
</evidence>
<evidence type="ECO:0000256" key="17">
    <source>
        <dbReference type="ARBA" id="ARBA00049551"/>
    </source>
</evidence>
<dbReference type="GO" id="GO:0006120">
    <property type="term" value="P:mitochondrial electron transport, NADH to ubiquinone"/>
    <property type="evidence" value="ECO:0007669"/>
    <property type="project" value="InterPro"/>
</dbReference>
<comment type="similarity">
    <text evidence="3 18">Belongs to the complex I subunit 2 family.</text>
</comment>
<keyword evidence="10 18" id="KW-1278">Translocase</keyword>
<dbReference type="RefSeq" id="YP_002418794.1">
    <property type="nucleotide sequence ID" value="NC_011755.1"/>
</dbReference>
<accession>B7S636</accession>
<feature type="transmembrane region" description="Helical" evidence="18">
    <location>
        <begin position="231"/>
        <end position="253"/>
    </location>
</feature>
<dbReference type="PANTHER" id="PTHR46552">
    <property type="entry name" value="NADH-UBIQUINONE OXIDOREDUCTASE CHAIN 2"/>
    <property type="match status" value="1"/>
</dbReference>
<feature type="transmembrane region" description="Helical" evidence="18">
    <location>
        <begin position="191"/>
        <end position="211"/>
    </location>
</feature>
<feature type="transmembrane region" description="Helical" evidence="18">
    <location>
        <begin position="129"/>
        <end position="153"/>
    </location>
</feature>